<organism evidence="2 3">
    <name type="scientific">Lepraria finkii</name>
    <dbReference type="NCBI Taxonomy" id="1340010"/>
    <lineage>
        <taxon>Eukaryota</taxon>
        <taxon>Fungi</taxon>
        <taxon>Dikarya</taxon>
        <taxon>Ascomycota</taxon>
        <taxon>Pezizomycotina</taxon>
        <taxon>Lecanoromycetes</taxon>
        <taxon>OSLEUM clade</taxon>
        <taxon>Lecanoromycetidae</taxon>
        <taxon>Lecanorales</taxon>
        <taxon>Lecanorineae</taxon>
        <taxon>Stereocaulaceae</taxon>
        <taxon>Lepraria</taxon>
    </lineage>
</organism>
<dbReference type="EMBL" id="JBHFEH010000047">
    <property type="protein sequence ID" value="KAL2050462.1"/>
    <property type="molecule type" value="Genomic_DNA"/>
</dbReference>
<keyword evidence="3" id="KW-1185">Reference proteome</keyword>
<protein>
    <recommendedName>
        <fullName evidence="4">GPI anchored serine-threonine rich protein</fullName>
    </recommendedName>
</protein>
<evidence type="ECO:0000313" key="3">
    <source>
        <dbReference type="Proteomes" id="UP001590951"/>
    </source>
</evidence>
<reference evidence="2 3" key="1">
    <citation type="submission" date="2024-09" db="EMBL/GenBank/DDBJ databases">
        <title>Rethinking Asexuality: The Enigmatic Case of Functional Sexual Genes in Lepraria (Stereocaulaceae).</title>
        <authorList>
            <person name="Doellman M."/>
            <person name="Sun Y."/>
            <person name="Barcenas-Pena A."/>
            <person name="Lumbsch H.T."/>
            <person name="Grewe F."/>
        </authorList>
    </citation>
    <scope>NUCLEOTIDE SEQUENCE [LARGE SCALE GENOMIC DNA]</scope>
    <source>
        <strain evidence="2 3">Grewe 0041</strain>
    </source>
</reference>
<evidence type="ECO:0000313" key="2">
    <source>
        <dbReference type="EMBL" id="KAL2050462.1"/>
    </source>
</evidence>
<feature type="signal peptide" evidence="1">
    <location>
        <begin position="1"/>
        <end position="15"/>
    </location>
</feature>
<dbReference type="Proteomes" id="UP001590951">
    <property type="component" value="Unassembled WGS sequence"/>
</dbReference>
<comment type="caution">
    <text evidence="2">The sequence shown here is derived from an EMBL/GenBank/DDBJ whole genome shotgun (WGS) entry which is preliminary data.</text>
</comment>
<keyword evidence="1" id="KW-0732">Signal</keyword>
<evidence type="ECO:0000256" key="1">
    <source>
        <dbReference type="SAM" id="SignalP"/>
    </source>
</evidence>
<sequence>MYFIFLTAALPLALASAGLSPRSLLLPRQGGDAFIPLTGSIVTNCATPCGHVCLHVPRGDTCCTEGYGCPGGSFCLTRGYCCPDGDDPATCASKFGVTLSSGFVPGQTVAVGTASSAASTSAPSSAPVSETAVSTSSALPTLLPNSTVPAPTGTGVPHGPSVVPFTGGANALRLGGAVAVLVGAVGLSVL</sequence>
<evidence type="ECO:0008006" key="4">
    <source>
        <dbReference type="Google" id="ProtNLM"/>
    </source>
</evidence>
<gene>
    <name evidence="2" type="ORF">ABVK25_009296</name>
</gene>
<accession>A0ABR4AZQ9</accession>
<feature type="chain" id="PRO_5046303077" description="GPI anchored serine-threonine rich protein" evidence="1">
    <location>
        <begin position="16"/>
        <end position="190"/>
    </location>
</feature>
<proteinExistence type="predicted"/>
<name>A0ABR4AZQ9_9LECA</name>